<dbReference type="PANTHER" id="PTHR33710">
    <property type="entry name" value="BNAC02G09200D PROTEIN"/>
    <property type="match status" value="1"/>
</dbReference>
<dbReference type="PANTHER" id="PTHR33710:SF77">
    <property type="entry name" value="DNASE I-LIKE SUPERFAMILY PROTEIN"/>
    <property type="match status" value="1"/>
</dbReference>
<dbReference type="InterPro" id="IPR005135">
    <property type="entry name" value="Endo/exonuclease/phosphatase"/>
</dbReference>
<dbReference type="Gene3D" id="3.60.10.10">
    <property type="entry name" value="Endonuclease/exonuclease/phosphatase"/>
    <property type="match status" value="1"/>
</dbReference>
<protein>
    <recommendedName>
        <fullName evidence="1">Endonuclease/exonuclease/phosphatase domain-containing protein</fullName>
    </recommendedName>
</protein>
<dbReference type="GO" id="GO:0003824">
    <property type="term" value="F:catalytic activity"/>
    <property type="evidence" value="ECO:0007669"/>
    <property type="project" value="InterPro"/>
</dbReference>
<dbReference type="EMBL" id="LR031875">
    <property type="protein sequence ID" value="VDD28787.1"/>
    <property type="molecule type" value="Genomic_DNA"/>
</dbReference>
<reference evidence="2" key="1">
    <citation type="submission" date="2018-11" db="EMBL/GenBank/DDBJ databases">
        <authorList>
            <consortium name="Genoscope - CEA"/>
            <person name="William W."/>
        </authorList>
    </citation>
    <scope>NUCLEOTIDE SEQUENCE</scope>
</reference>
<evidence type="ECO:0000259" key="1">
    <source>
        <dbReference type="Pfam" id="PF03372"/>
    </source>
</evidence>
<evidence type="ECO:0000313" key="2">
    <source>
        <dbReference type="EMBL" id="VDD28787.1"/>
    </source>
</evidence>
<gene>
    <name evidence="2" type="ORF">BOLC9T54110H</name>
</gene>
<organism evidence="2">
    <name type="scientific">Brassica oleracea</name>
    <name type="common">Wild cabbage</name>
    <dbReference type="NCBI Taxonomy" id="3712"/>
    <lineage>
        <taxon>Eukaryota</taxon>
        <taxon>Viridiplantae</taxon>
        <taxon>Streptophyta</taxon>
        <taxon>Embryophyta</taxon>
        <taxon>Tracheophyta</taxon>
        <taxon>Spermatophyta</taxon>
        <taxon>Magnoliopsida</taxon>
        <taxon>eudicotyledons</taxon>
        <taxon>Gunneridae</taxon>
        <taxon>Pentapetalae</taxon>
        <taxon>rosids</taxon>
        <taxon>malvids</taxon>
        <taxon>Brassicales</taxon>
        <taxon>Brassicaceae</taxon>
        <taxon>Brassiceae</taxon>
        <taxon>Brassica</taxon>
    </lineage>
</organism>
<proteinExistence type="predicted"/>
<feature type="domain" description="Endonuclease/exonuclease/phosphatase" evidence="1">
    <location>
        <begin position="12"/>
        <end position="181"/>
    </location>
</feature>
<dbReference type="SUPFAM" id="SSF56219">
    <property type="entry name" value="DNase I-like"/>
    <property type="match status" value="1"/>
</dbReference>
<dbReference type="AlphaFoldDB" id="A0A3P6DC58"/>
<accession>A0A3P6DC58</accession>
<sequence length="411" mass="47356">MSTLCRGWHYQSNHLSDKDGRIVLIWKDPVKLRVITQSRQLITCEITLPACASFLFTAVYASNLSEERTDLWVELLSLHSSLDLGTKIWLLGGDFNQILHRSEHSAFNDNSSMANIYEFRDCLLQLGVFHLRYQGATHTWSNKQPSIPVAKKLDRCLINDNVITAFPHATATFLPTETSDHSPCLIDLAFQLPKAGTQPYKFQNYLTKHPSFTEVVREAWFEAGSFCVNLASLCWKLKCLKKTLKQLNRENYSNIVDRVKEQGGLGVKDLYSWNRACILKLIWLLFFRSDSVWVCWYKEVILKGSLSNYWTINTSPTNSWLANKLIKCRDLVFPLIKRRLGNGKSTRFWYDNWSPFGNLTNYLNASTRPLVTSRTTLTPLLEDWESRKMQLRLPCLTMIIGISHLKEQSSS</sequence>
<dbReference type="Pfam" id="PF03372">
    <property type="entry name" value="Exo_endo_phos"/>
    <property type="match status" value="1"/>
</dbReference>
<name>A0A3P6DC58_BRAOL</name>
<dbReference type="InterPro" id="IPR036691">
    <property type="entry name" value="Endo/exonu/phosph_ase_sf"/>
</dbReference>